<dbReference type="OrthoDB" id="4307211at2759"/>
<dbReference type="InParanoid" id="B8MUZ1"/>
<gene>
    <name evidence="1" type="ORF">TSTA_110120</name>
</gene>
<dbReference type="eggNOG" id="KOG1075">
    <property type="taxonomic scope" value="Eukaryota"/>
</dbReference>
<dbReference type="HOGENOM" id="CLU_131109_0_0_1"/>
<name>B8MUZ1_TALSN</name>
<protein>
    <recommendedName>
        <fullName evidence="3">RNase H type-1 domain-containing protein</fullName>
    </recommendedName>
</protein>
<keyword evidence="2" id="KW-1185">Reference proteome</keyword>
<dbReference type="GeneID" id="8107244"/>
<evidence type="ECO:0000313" key="1">
    <source>
        <dbReference type="EMBL" id="EED11832.1"/>
    </source>
</evidence>
<dbReference type="PhylomeDB" id="B8MUZ1"/>
<sequence>MASTAALEVEAYVLPTNLRLKQRAQIVAARLSTLPEDHPGRSGPRFPLAETLRTMDLTRLQALETIDPTPPPPWQTPAFVEIDIELDWDKAKDKASARQKASGIIVFSDALGQQNALGAAAVTLVGQQELVTILSDSMSALQAISNTWNKSGQRIIQAVRQAAQELKARGIPLHL</sequence>
<evidence type="ECO:0008006" key="3">
    <source>
        <dbReference type="Google" id="ProtNLM"/>
    </source>
</evidence>
<reference evidence="2" key="1">
    <citation type="journal article" date="2015" name="Genome Announc.">
        <title>Genome sequence of the AIDS-associated pathogen Penicillium marneffei (ATCC18224) and its near taxonomic relative Talaromyces stipitatus (ATCC10500).</title>
        <authorList>
            <person name="Nierman W.C."/>
            <person name="Fedorova-Abrams N.D."/>
            <person name="Andrianopoulos A."/>
        </authorList>
    </citation>
    <scope>NUCLEOTIDE SEQUENCE [LARGE SCALE GENOMIC DNA]</scope>
    <source>
        <strain evidence="2">ATCC 10500 / CBS 375.48 / QM 6759 / NRRL 1006</strain>
    </source>
</reference>
<dbReference type="RefSeq" id="XP_002488588.1">
    <property type="nucleotide sequence ID" value="XM_002488543.1"/>
</dbReference>
<accession>B8MUZ1</accession>
<proteinExistence type="predicted"/>
<dbReference type="STRING" id="441959.B8MUZ1"/>
<evidence type="ECO:0000313" key="2">
    <source>
        <dbReference type="Proteomes" id="UP000001745"/>
    </source>
</evidence>
<dbReference type="AlphaFoldDB" id="B8MUZ1"/>
<organism evidence="1 2">
    <name type="scientific">Talaromyces stipitatus (strain ATCC 10500 / CBS 375.48 / QM 6759 / NRRL 1006)</name>
    <name type="common">Penicillium stipitatum</name>
    <dbReference type="NCBI Taxonomy" id="441959"/>
    <lineage>
        <taxon>Eukaryota</taxon>
        <taxon>Fungi</taxon>
        <taxon>Dikarya</taxon>
        <taxon>Ascomycota</taxon>
        <taxon>Pezizomycotina</taxon>
        <taxon>Eurotiomycetes</taxon>
        <taxon>Eurotiomycetidae</taxon>
        <taxon>Eurotiales</taxon>
        <taxon>Trichocomaceae</taxon>
        <taxon>Talaromyces</taxon>
        <taxon>Talaromyces sect. Talaromyces</taxon>
    </lineage>
</organism>
<dbReference type="Proteomes" id="UP000001745">
    <property type="component" value="Unassembled WGS sequence"/>
</dbReference>
<dbReference type="VEuPathDB" id="FungiDB:TSTA_110120"/>
<dbReference type="EMBL" id="EQ962661">
    <property type="protein sequence ID" value="EED11832.1"/>
    <property type="molecule type" value="Genomic_DNA"/>
</dbReference>